<gene>
    <name evidence="6" type="ORF">ACFQZS_10245</name>
</gene>
<keyword evidence="4" id="KW-0732">Signal</keyword>
<keyword evidence="2" id="KW-0472">Membrane</keyword>
<evidence type="ECO:0000313" key="7">
    <source>
        <dbReference type="Proteomes" id="UP001596958"/>
    </source>
</evidence>
<dbReference type="InterPro" id="IPR036942">
    <property type="entry name" value="Beta-barrel_TonB_sf"/>
</dbReference>
<feature type="domain" description="Outer membrane protein beta-barrel" evidence="5">
    <location>
        <begin position="467"/>
        <end position="921"/>
    </location>
</feature>
<feature type="chain" id="PRO_5045772024" evidence="4">
    <location>
        <begin position="20"/>
        <end position="934"/>
    </location>
</feature>
<dbReference type="Proteomes" id="UP001596958">
    <property type="component" value="Unassembled WGS sequence"/>
</dbReference>
<evidence type="ECO:0000256" key="4">
    <source>
        <dbReference type="SAM" id="SignalP"/>
    </source>
</evidence>
<accession>A0ABW2YVP1</accession>
<evidence type="ECO:0000259" key="5">
    <source>
        <dbReference type="Pfam" id="PF14905"/>
    </source>
</evidence>
<dbReference type="Pfam" id="PF13620">
    <property type="entry name" value="CarboxypepD_reg"/>
    <property type="match status" value="1"/>
</dbReference>
<dbReference type="Gene3D" id="2.40.170.20">
    <property type="entry name" value="TonB-dependent receptor, beta-barrel domain"/>
    <property type="match status" value="1"/>
</dbReference>
<name>A0ABW2YVP1_9SPHI</name>
<dbReference type="SUPFAM" id="SSF56935">
    <property type="entry name" value="Porins"/>
    <property type="match status" value="1"/>
</dbReference>
<dbReference type="Gene3D" id="2.60.40.1120">
    <property type="entry name" value="Carboxypeptidase-like, regulatory domain"/>
    <property type="match status" value="1"/>
</dbReference>
<dbReference type="EMBL" id="JBHTHU010000006">
    <property type="protein sequence ID" value="MFD0750524.1"/>
    <property type="molecule type" value="Genomic_DNA"/>
</dbReference>
<comment type="subcellular location">
    <subcellularLocation>
        <location evidence="1">Cell outer membrane</location>
    </subcellularLocation>
</comment>
<reference evidence="7" key="1">
    <citation type="journal article" date="2019" name="Int. J. Syst. Evol. Microbiol.">
        <title>The Global Catalogue of Microorganisms (GCM) 10K type strain sequencing project: providing services to taxonomists for standard genome sequencing and annotation.</title>
        <authorList>
            <consortium name="The Broad Institute Genomics Platform"/>
            <consortium name="The Broad Institute Genome Sequencing Center for Infectious Disease"/>
            <person name="Wu L."/>
            <person name="Ma J."/>
        </authorList>
    </citation>
    <scope>NUCLEOTIDE SEQUENCE [LARGE SCALE GENOMIC DNA]</scope>
    <source>
        <strain evidence="7">CCUG 63418</strain>
    </source>
</reference>
<keyword evidence="3" id="KW-0998">Cell outer membrane</keyword>
<evidence type="ECO:0000256" key="3">
    <source>
        <dbReference type="ARBA" id="ARBA00023237"/>
    </source>
</evidence>
<organism evidence="6 7">
    <name type="scientific">Mucilaginibacter calamicampi</name>
    <dbReference type="NCBI Taxonomy" id="1302352"/>
    <lineage>
        <taxon>Bacteria</taxon>
        <taxon>Pseudomonadati</taxon>
        <taxon>Bacteroidota</taxon>
        <taxon>Sphingobacteriia</taxon>
        <taxon>Sphingobacteriales</taxon>
        <taxon>Sphingobacteriaceae</taxon>
        <taxon>Mucilaginibacter</taxon>
    </lineage>
</organism>
<dbReference type="RefSeq" id="WP_377099866.1">
    <property type="nucleotide sequence ID" value="NZ_JBHTHU010000006.1"/>
</dbReference>
<dbReference type="InterPro" id="IPR041700">
    <property type="entry name" value="OMP_b-brl_3"/>
</dbReference>
<proteinExistence type="predicted"/>
<comment type="caution">
    <text evidence="6">The sequence shown here is derived from an EMBL/GenBank/DDBJ whole genome shotgun (WGS) entry which is preliminary data.</text>
</comment>
<feature type="signal peptide" evidence="4">
    <location>
        <begin position="1"/>
        <end position="19"/>
    </location>
</feature>
<keyword evidence="7" id="KW-1185">Reference proteome</keyword>
<dbReference type="InterPro" id="IPR008969">
    <property type="entry name" value="CarboxyPept-like_regulatory"/>
</dbReference>
<dbReference type="SUPFAM" id="SSF49464">
    <property type="entry name" value="Carboxypeptidase regulatory domain-like"/>
    <property type="match status" value="1"/>
</dbReference>
<evidence type="ECO:0000256" key="1">
    <source>
        <dbReference type="ARBA" id="ARBA00004442"/>
    </source>
</evidence>
<dbReference type="Pfam" id="PF14905">
    <property type="entry name" value="OMP_b-brl_3"/>
    <property type="match status" value="1"/>
</dbReference>
<evidence type="ECO:0000313" key="6">
    <source>
        <dbReference type="EMBL" id="MFD0750524.1"/>
    </source>
</evidence>
<protein>
    <submittedName>
        <fullName evidence="6">Outer membrane beta-barrel protein</fullName>
    </submittedName>
</protein>
<sequence length="934" mass="103205">MKIAIASIVLFFACVFSCAAQSPYNIKGVVVDTVDKVKIRATVTVINAKDSILVKFDRSNGEGAFNITGLPAGNFSLWITHPDYADYTEKFTLDAANPEHNFSSVNLLLRERVLNEVKIKGKPIELRIKGDTSIIDARAYVIQPNDKVEDLLKQVPGMTVDKDGKVTFMGEQIKKFLVDGEEFFGDDPLLVTRNLRADMVDKMQVYDRKSDQASITGIDDGVKVKTLNVKLREDKKNGMFGKVSAGVGNSGYYNGQAMANKFKGNYKLSVYGTTANNGINGLGDDDAMKLGAASTNTVTFDDGSTGTYFGSGDDIDNSYYNGRGFPSARTGGVHFDTKLNDGKQSINTNYKIGVLALTDNANTLTQQNLPASVEITDPADKILNKSSDRSSYSHTFRQRGDLTFQSNPNASTSLKIAVDGTFKDIDNNSSGLSIIENGAGKLLTRETQTQTETGTQKAFNASFLYSKKFKKPNRVFSWNVSETYNESNSKLQFNSLIFSPDKAPTDSKIDQYKPTTIESSVLNSNVTYNEPLSKTLSLGLNYGLGFNNSSSDRASFNRSISGKYDAFDSEYSNSYKFNQVMNQLGAIFSYKSADTKTTLTFGTRASGVNFKQIDQYTGNIYKRSFVNWSPQTRFQHKLGPSQYISIQYNGSNSQPTIEQIQPIRINTDPTNITLGNPNLGPSFGHNISAGYNFSQEITGKSFYINASYNFIANPIISNITVDKFGRSVIQYVNLTDKMPGNYRIYANMNRKMGMFNTGFNLSTNANTTYSYSNGAINQSKNNRYSANVRIGADEAKKYYFSISGGPSYNFVSQSLQSQDSYSSAGFDGYAYFSLYLPAKFQVGADMNYYYQGAVPNAPAVSQPLVNAYINRAFFKNESLKLAITGNNLFNITQNYRDITATGFNQTSYAGVRRYFMVTLSWDFTKFGTNDTPAN</sequence>
<evidence type="ECO:0000256" key="2">
    <source>
        <dbReference type="ARBA" id="ARBA00023136"/>
    </source>
</evidence>